<name>A0A6P6Y2B9_DERPT</name>
<accession>A0A6P6Y2B9</accession>
<dbReference type="PIRSF" id="PIRSF016379">
    <property type="entry name" value="ENT"/>
    <property type="match status" value="1"/>
</dbReference>
<evidence type="ECO:0000313" key="9">
    <source>
        <dbReference type="RefSeq" id="XP_027198474.1"/>
    </source>
</evidence>
<comment type="similarity">
    <text evidence="2">Belongs to the SLC29A/ENT transporter (TC 2.A.57) family.</text>
</comment>
<evidence type="ECO:0000256" key="1">
    <source>
        <dbReference type="ARBA" id="ARBA00004141"/>
    </source>
</evidence>
<keyword evidence="6 7" id="KW-0472">Membrane</keyword>
<organism evidence="8 9">
    <name type="scientific">Dermatophagoides pteronyssinus</name>
    <name type="common">European house dust mite</name>
    <dbReference type="NCBI Taxonomy" id="6956"/>
    <lineage>
        <taxon>Eukaryota</taxon>
        <taxon>Metazoa</taxon>
        <taxon>Ecdysozoa</taxon>
        <taxon>Arthropoda</taxon>
        <taxon>Chelicerata</taxon>
        <taxon>Arachnida</taxon>
        <taxon>Acari</taxon>
        <taxon>Acariformes</taxon>
        <taxon>Sarcoptiformes</taxon>
        <taxon>Astigmata</taxon>
        <taxon>Psoroptidia</taxon>
        <taxon>Analgoidea</taxon>
        <taxon>Pyroglyphidae</taxon>
        <taxon>Dermatophagoidinae</taxon>
        <taxon>Dermatophagoides</taxon>
    </lineage>
</organism>
<dbReference type="InterPro" id="IPR002259">
    <property type="entry name" value="Eqnu_transpt"/>
</dbReference>
<feature type="transmembrane region" description="Helical" evidence="7">
    <location>
        <begin position="124"/>
        <end position="144"/>
    </location>
</feature>
<dbReference type="PANTHER" id="PTHR10332">
    <property type="entry name" value="EQUILIBRATIVE NUCLEOSIDE TRANSPORTER"/>
    <property type="match status" value="1"/>
</dbReference>
<gene>
    <name evidence="9" type="primary">LOC113792745</name>
</gene>
<feature type="transmembrane region" description="Helical" evidence="7">
    <location>
        <begin position="217"/>
        <end position="239"/>
    </location>
</feature>
<dbReference type="Pfam" id="PF01733">
    <property type="entry name" value="Nucleoside_tran"/>
    <property type="match status" value="1"/>
</dbReference>
<dbReference type="PANTHER" id="PTHR10332:SF80">
    <property type="entry name" value="EQUILIBRATIVE NUCLEOSIDE TRANSPORTER 2, ISOFORM A"/>
    <property type="match status" value="1"/>
</dbReference>
<sequence>MDLNHNDNHNNDPLDRWHMIKIVFILHGISALLPWNMLINADSYFVDYKLVRPNQTMMTNTFSSDHIDAGMNITEIIHSDILENYRQNFLPYLSTASKVPNIIFQLANLLFCSSPRSYRIRMNLTFLVQIALFIIMIGLAFIDTSEWPVVFFWITMIIAILFNTVNGIFQSCIYGFVAKFPMKYINYVTFGFSFSGTIASIFLIVSLMLSPHPRTVALYYFSFATGFMILCYINEIFLLKNLFFRHYFYGNDSKTLTKNSPITNNLQLDPNVQLNNGCGEQNDKLTIKTFKFVWRKCWIQLLNTALIYFSSFVIFPAIQAAIKPIDNLVDQKFFAPIFCFLFFNTFASIGNYVAEKLRKPKPSGLIYLVVLRFLFIPFFLFCNYIPDQRKWPVLIQSDYIYIIGSALLAFSNGYTSSLAMMYAPKSVPEQYASLSGMMASAAVIIGIIVGVQCSMLFRALIS</sequence>
<keyword evidence="5 7" id="KW-1133">Transmembrane helix</keyword>
<dbReference type="Proteomes" id="UP000515146">
    <property type="component" value="Unplaced"/>
</dbReference>
<dbReference type="SUPFAM" id="SSF103473">
    <property type="entry name" value="MFS general substrate transporter"/>
    <property type="match status" value="1"/>
</dbReference>
<keyword evidence="4 7" id="KW-0812">Transmembrane</keyword>
<dbReference type="OMA" id="FFAPIFC"/>
<dbReference type="KEGG" id="dpte:113792745"/>
<proteinExistence type="inferred from homology"/>
<evidence type="ECO:0000256" key="2">
    <source>
        <dbReference type="ARBA" id="ARBA00007965"/>
    </source>
</evidence>
<keyword evidence="3" id="KW-0813">Transport</keyword>
<dbReference type="InParanoid" id="A0A6P6Y2B9"/>
<evidence type="ECO:0000256" key="6">
    <source>
        <dbReference type="ARBA" id="ARBA00023136"/>
    </source>
</evidence>
<keyword evidence="8" id="KW-1185">Reference proteome</keyword>
<evidence type="ECO:0000256" key="7">
    <source>
        <dbReference type="SAM" id="Phobius"/>
    </source>
</evidence>
<feature type="transmembrane region" description="Helical" evidence="7">
    <location>
        <begin position="398"/>
        <end position="422"/>
    </location>
</feature>
<feature type="transmembrane region" description="Helical" evidence="7">
    <location>
        <begin position="184"/>
        <end position="205"/>
    </location>
</feature>
<feature type="transmembrane region" description="Helical" evidence="7">
    <location>
        <begin position="150"/>
        <end position="177"/>
    </location>
</feature>
<feature type="transmembrane region" description="Helical" evidence="7">
    <location>
        <begin position="334"/>
        <end position="353"/>
    </location>
</feature>
<feature type="transmembrane region" description="Helical" evidence="7">
    <location>
        <begin position="434"/>
        <end position="461"/>
    </location>
</feature>
<evidence type="ECO:0000256" key="5">
    <source>
        <dbReference type="ARBA" id="ARBA00022989"/>
    </source>
</evidence>
<feature type="transmembrane region" description="Helical" evidence="7">
    <location>
        <begin position="365"/>
        <end position="386"/>
    </location>
</feature>
<reference evidence="9" key="1">
    <citation type="submission" date="2025-08" db="UniProtKB">
        <authorList>
            <consortium name="RefSeq"/>
        </authorList>
    </citation>
    <scope>IDENTIFICATION</scope>
    <source>
        <strain evidence="9">Airmid</strain>
    </source>
</reference>
<dbReference type="GO" id="GO:0005337">
    <property type="term" value="F:nucleoside transmembrane transporter activity"/>
    <property type="evidence" value="ECO:0007669"/>
    <property type="project" value="InterPro"/>
</dbReference>
<feature type="transmembrane region" description="Helical" evidence="7">
    <location>
        <begin position="301"/>
        <end position="322"/>
    </location>
</feature>
<comment type="subcellular location">
    <subcellularLocation>
        <location evidence="1">Membrane</location>
        <topology evidence="1">Multi-pass membrane protein</topology>
    </subcellularLocation>
</comment>
<dbReference type="InterPro" id="IPR036259">
    <property type="entry name" value="MFS_trans_sf"/>
</dbReference>
<dbReference type="GeneID" id="113792745"/>
<dbReference type="PRINTS" id="PR01130">
    <property type="entry name" value="DERENTRNSPRT"/>
</dbReference>
<dbReference type="OrthoDB" id="1856718at2759"/>
<protein>
    <submittedName>
        <fullName evidence="9">Equilibrative nucleoside transporter 3-like</fullName>
    </submittedName>
</protein>
<evidence type="ECO:0000313" key="8">
    <source>
        <dbReference type="Proteomes" id="UP000515146"/>
    </source>
</evidence>
<evidence type="ECO:0000256" key="3">
    <source>
        <dbReference type="ARBA" id="ARBA00022448"/>
    </source>
</evidence>
<dbReference type="AlphaFoldDB" id="A0A6P6Y2B9"/>
<feature type="transmembrane region" description="Helical" evidence="7">
    <location>
        <begin position="20"/>
        <end position="39"/>
    </location>
</feature>
<evidence type="ECO:0000256" key="4">
    <source>
        <dbReference type="ARBA" id="ARBA00022692"/>
    </source>
</evidence>
<dbReference type="GO" id="GO:0005886">
    <property type="term" value="C:plasma membrane"/>
    <property type="evidence" value="ECO:0007669"/>
    <property type="project" value="TreeGrafter"/>
</dbReference>
<dbReference type="RefSeq" id="XP_027198474.1">
    <property type="nucleotide sequence ID" value="XM_027342673.1"/>
</dbReference>